<keyword evidence="3" id="KW-1185">Reference proteome</keyword>
<protein>
    <submittedName>
        <fullName evidence="2">Uncharacterized protein</fullName>
    </submittedName>
</protein>
<evidence type="ECO:0000313" key="3">
    <source>
        <dbReference type="Proteomes" id="UP000234275"/>
    </source>
</evidence>
<feature type="region of interest" description="Disordered" evidence="1">
    <location>
        <begin position="28"/>
        <end position="66"/>
    </location>
</feature>
<name>A0A2I2GBB3_9EURO</name>
<dbReference type="GeneID" id="36556615"/>
<accession>A0A2I2GBB3</accession>
<feature type="compositionally biased region" description="Basic and acidic residues" evidence="1">
    <location>
        <begin position="154"/>
        <end position="175"/>
    </location>
</feature>
<evidence type="ECO:0000313" key="2">
    <source>
        <dbReference type="EMBL" id="PLB50161.1"/>
    </source>
</evidence>
<comment type="caution">
    <text evidence="2">The sequence shown here is derived from an EMBL/GenBank/DDBJ whole genome shotgun (WGS) entry which is preliminary data.</text>
</comment>
<sequence length="175" mass="19319">MDFPSDCGVEPAVRDRKLTSLGLGAVTWTQRRREGNSASNSPPAWKRGLEGKSAGSGTGMASQSRRMEEQSWVKSKIHGKLHYKLAGGLDPVLPRNLHWPERDDELDMIPAKDVESVGGTARPGGHDMTFGRIWQGITMQAAFGLIQKSRREKTRWGGDSSREASGDEMQEKVTR</sequence>
<dbReference type="RefSeq" id="XP_024705463.1">
    <property type="nucleotide sequence ID" value="XM_024848916.1"/>
</dbReference>
<reference evidence="2 3" key="1">
    <citation type="submission" date="2016-12" db="EMBL/GenBank/DDBJ databases">
        <title>The genomes of Aspergillus section Nigri reveals drivers in fungal speciation.</title>
        <authorList>
            <consortium name="DOE Joint Genome Institute"/>
            <person name="Vesth T.C."/>
            <person name="Nybo J."/>
            <person name="Theobald S."/>
            <person name="Brandl J."/>
            <person name="Frisvad J.C."/>
            <person name="Nielsen K.F."/>
            <person name="Lyhne E.K."/>
            <person name="Kogle M.E."/>
            <person name="Kuo A."/>
            <person name="Riley R."/>
            <person name="Clum A."/>
            <person name="Nolan M."/>
            <person name="Lipzen A."/>
            <person name="Salamov A."/>
            <person name="Henrissat B."/>
            <person name="Wiebenga A."/>
            <person name="De Vries R.P."/>
            <person name="Grigoriev I.V."/>
            <person name="Mortensen U.H."/>
            <person name="Andersen M.R."/>
            <person name="Baker S.E."/>
        </authorList>
    </citation>
    <scope>NUCLEOTIDE SEQUENCE [LARGE SCALE GENOMIC DNA]</scope>
    <source>
        <strain evidence="2 3">IBT 23096</strain>
    </source>
</reference>
<proteinExistence type="predicted"/>
<evidence type="ECO:0000256" key="1">
    <source>
        <dbReference type="SAM" id="MobiDB-lite"/>
    </source>
</evidence>
<organism evidence="2 3">
    <name type="scientific">Aspergillus steynii IBT 23096</name>
    <dbReference type="NCBI Taxonomy" id="1392250"/>
    <lineage>
        <taxon>Eukaryota</taxon>
        <taxon>Fungi</taxon>
        <taxon>Dikarya</taxon>
        <taxon>Ascomycota</taxon>
        <taxon>Pezizomycotina</taxon>
        <taxon>Eurotiomycetes</taxon>
        <taxon>Eurotiomycetidae</taxon>
        <taxon>Eurotiales</taxon>
        <taxon>Aspergillaceae</taxon>
        <taxon>Aspergillus</taxon>
        <taxon>Aspergillus subgen. Circumdati</taxon>
    </lineage>
</organism>
<gene>
    <name evidence="2" type="ORF">P170DRAFT_435350</name>
</gene>
<feature type="region of interest" description="Disordered" evidence="1">
    <location>
        <begin position="149"/>
        <end position="175"/>
    </location>
</feature>
<dbReference type="EMBL" id="MSFO01000003">
    <property type="protein sequence ID" value="PLB50161.1"/>
    <property type="molecule type" value="Genomic_DNA"/>
</dbReference>
<dbReference type="AlphaFoldDB" id="A0A2I2GBB3"/>
<dbReference type="Proteomes" id="UP000234275">
    <property type="component" value="Unassembled WGS sequence"/>
</dbReference>
<dbReference type="VEuPathDB" id="FungiDB:P170DRAFT_435350"/>